<keyword evidence="5" id="KW-0812">Transmembrane</keyword>
<dbReference type="Pfam" id="PF07719">
    <property type="entry name" value="TPR_2"/>
    <property type="match status" value="1"/>
</dbReference>
<dbReference type="PROSITE" id="PS50293">
    <property type="entry name" value="TPR_REGION"/>
    <property type="match status" value="1"/>
</dbReference>
<evidence type="ECO:0000313" key="7">
    <source>
        <dbReference type="EMBL" id="MDN3204005.1"/>
    </source>
</evidence>
<dbReference type="PANTHER" id="PTHR22550">
    <property type="entry name" value="SPORE GERMINATION PROTEIN"/>
    <property type="match status" value="1"/>
</dbReference>
<sequence>MIAPHLRFYVIKKGNEWSSYFMQGLLFIGISFGIVAVSGPTWKQIEVPGQDLETPLVIILELSNSMLEGDLQPSRLERAKFKITDFLKEDPRARAALIGYSGTAHTIMPLTKDYKLILSHIDGLSPSIMPVEGSDFQAALALSDTLTSITSAPGTVLLLTDDISEAFFDAVQEFQNNSKNTVEILPIFSGTEIGTEQILEKLQNLQSVNVNRLTLDNSDVEAVAQRISKNLIFSEQDEVQEEQWQDMGLLFLIPLAVIVLFWFRRGWVIYVFLVFVITSCGEINSFGDLWYSPDYQGQLLSDKNEFVLAAEAFSDPMRKGVAFFKAGDFENAIEAFQSDTTSNGAYNLGLAYFQNGDYAAANLAFGKALEIDPEMEQARSAQTEINQLIPGESEVSPEEAEEATSKPSGDGNVENQDMEDLGGGGQEATEEQMSDGRKEEEVATDTRIGKELDEVPDDLGIRIEDQGGKVLMRKVDDDPALFLQKKFAYQVKQGQVKGRNNE</sequence>
<feature type="transmembrane region" description="Helical" evidence="5">
    <location>
        <begin position="20"/>
        <end position="37"/>
    </location>
</feature>
<dbReference type="PROSITE" id="PS50234">
    <property type="entry name" value="VWFA"/>
    <property type="match status" value="1"/>
</dbReference>
<evidence type="ECO:0000313" key="8">
    <source>
        <dbReference type="Proteomes" id="UP001171916"/>
    </source>
</evidence>
<dbReference type="SUPFAM" id="SSF53300">
    <property type="entry name" value="vWA-like"/>
    <property type="match status" value="1"/>
</dbReference>
<evidence type="ECO:0000256" key="1">
    <source>
        <dbReference type="ARBA" id="ARBA00022737"/>
    </source>
</evidence>
<dbReference type="InterPro" id="IPR036465">
    <property type="entry name" value="vWFA_dom_sf"/>
</dbReference>
<keyword evidence="5" id="KW-1133">Transmembrane helix</keyword>
<proteinExistence type="predicted"/>
<dbReference type="SMART" id="SM00327">
    <property type="entry name" value="VWA"/>
    <property type="match status" value="1"/>
</dbReference>
<organism evidence="7 8">
    <name type="scientific">Algoriphagus sediminis</name>
    <dbReference type="NCBI Taxonomy" id="3057113"/>
    <lineage>
        <taxon>Bacteria</taxon>
        <taxon>Pseudomonadati</taxon>
        <taxon>Bacteroidota</taxon>
        <taxon>Cytophagia</taxon>
        <taxon>Cytophagales</taxon>
        <taxon>Cyclobacteriaceae</taxon>
        <taxon>Algoriphagus</taxon>
    </lineage>
</organism>
<evidence type="ECO:0000256" key="3">
    <source>
        <dbReference type="PROSITE-ProRule" id="PRU00339"/>
    </source>
</evidence>
<gene>
    <name evidence="7" type="ORF">QVH07_07585</name>
</gene>
<keyword evidence="2 3" id="KW-0802">TPR repeat</keyword>
<feature type="repeat" description="TPR" evidence="3">
    <location>
        <begin position="342"/>
        <end position="375"/>
    </location>
</feature>
<evidence type="ECO:0000256" key="4">
    <source>
        <dbReference type="SAM" id="MobiDB-lite"/>
    </source>
</evidence>
<dbReference type="InterPro" id="IPR050768">
    <property type="entry name" value="UPF0353/GerABKA_families"/>
</dbReference>
<comment type="caution">
    <text evidence="7">The sequence shown here is derived from an EMBL/GenBank/DDBJ whole genome shotgun (WGS) entry which is preliminary data.</text>
</comment>
<dbReference type="Gene3D" id="1.25.40.10">
    <property type="entry name" value="Tetratricopeptide repeat domain"/>
    <property type="match status" value="1"/>
</dbReference>
<feature type="transmembrane region" description="Helical" evidence="5">
    <location>
        <begin position="269"/>
        <end position="291"/>
    </location>
</feature>
<dbReference type="Gene3D" id="3.40.50.410">
    <property type="entry name" value="von Willebrand factor, type A domain"/>
    <property type="match status" value="1"/>
</dbReference>
<evidence type="ECO:0000259" key="6">
    <source>
        <dbReference type="PROSITE" id="PS50234"/>
    </source>
</evidence>
<protein>
    <submittedName>
        <fullName evidence="7">VWA domain-containing protein</fullName>
    </submittedName>
</protein>
<feature type="transmembrane region" description="Helical" evidence="5">
    <location>
        <begin position="247"/>
        <end position="263"/>
    </location>
</feature>
<dbReference type="PROSITE" id="PS50005">
    <property type="entry name" value="TPR"/>
    <property type="match status" value="1"/>
</dbReference>
<dbReference type="SMART" id="SM00028">
    <property type="entry name" value="TPR"/>
    <property type="match status" value="1"/>
</dbReference>
<feature type="region of interest" description="Disordered" evidence="4">
    <location>
        <begin position="389"/>
        <end position="454"/>
    </location>
</feature>
<keyword evidence="1" id="KW-0677">Repeat</keyword>
<dbReference type="InterPro" id="IPR019734">
    <property type="entry name" value="TPR_rpt"/>
</dbReference>
<keyword evidence="5" id="KW-0472">Membrane</keyword>
<dbReference type="PANTHER" id="PTHR22550:SF14">
    <property type="entry name" value="VWFA DOMAIN-CONTAINING PROTEIN"/>
    <property type="match status" value="1"/>
</dbReference>
<dbReference type="InterPro" id="IPR011990">
    <property type="entry name" value="TPR-like_helical_dom_sf"/>
</dbReference>
<name>A0ABT7YBU8_9BACT</name>
<dbReference type="InterPro" id="IPR013105">
    <property type="entry name" value="TPR_2"/>
</dbReference>
<dbReference type="InterPro" id="IPR002035">
    <property type="entry name" value="VWF_A"/>
</dbReference>
<dbReference type="RefSeq" id="WP_289999561.1">
    <property type="nucleotide sequence ID" value="NZ_JAUEPH010000003.1"/>
</dbReference>
<dbReference type="Pfam" id="PF13519">
    <property type="entry name" value="VWA_2"/>
    <property type="match status" value="1"/>
</dbReference>
<dbReference type="Proteomes" id="UP001171916">
    <property type="component" value="Unassembled WGS sequence"/>
</dbReference>
<keyword evidence="8" id="KW-1185">Reference proteome</keyword>
<evidence type="ECO:0000256" key="2">
    <source>
        <dbReference type="ARBA" id="ARBA00022803"/>
    </source>
</evidence>
<feature type="domain" description="VWFA" evidence="6">
    <location>
        <begin position="55"/>
        <end position="231"/>
    </location>
</feature>
<reference evidence="7" key="1">
    <citation type="submission" date="2023-06" db="EMBL/GenBank/DDBJ databases">
        <title>Robiginitalea aurantiacus sp. nov. and Algoriphagus sediminis sp. nov., isolated from coastal sediment.</title>
        <authorList>
            <person name="Zhou Z.Y."/>
            <person name="An J."/>
            <person name="Jia Y.W."/>
            <person name="Du Z.J."/>
        </authorList>
    </citation>
    <scope>NUCLEOTIDE SEQUENCE</scope>
    <source>
        <strain evidence="7">C2-7</strain>
    </source>
</reference>
<dbReference type="SUPFAM" id="SSF48452">
    <property type="entry name" value="TPR-like"/>
    <property type="match status" value="1"/>
</dbReference>
<accession>A0ABT7YBU8</accession>
<evidence type="ECO:0000256" key="5">
    <source>
        <dbReference type="SAM" id="Phobius"/>
    </source>
</evidence>
<dbReference type="EMBL" id="JAUEPH010000003">
    <property type="protein sequence ID" value="MDN3204005.1"/>
    <property type="molecule type" value="Genomic_DNA"/>
</dbReference>